<reference evidence="5" key="1">
    <citation type="journal article" date="2014" name="Genome Biol.">
        <title>Genome analysis of a major urban malaria vector mosquito, Anopheles stephensi.</title>
        <authorList>
            <person name="Jiang X."/>
            <person name="Peery A."/>
            <person name="Hall A.B."/>
            <person name="Sharma A."/>
            <person name="Chen X.G."/>
            <person name="Waterhouse R.M."/>
            <person name="Komissarov A."/>
            <person name="Riehle M.M."/>
            <person name="Shouche Y."/>
            <person name="Sharakhova M.V."/>
            <person name="Lawson D."/>
            <person name="Pakpour N."/>
            <person name="Arensburger P."/>
            <person name="Davidson V.L."/>
            <person name="Eiglmeier K."/>
            <person name="Emrich S."/>
            <person name="George P."/>
            <person name="Kennedy R.C."/>
            <person name="Mane S.P."/>
            <person name="Maslen G."/>
            <person name="Oringanje C."/>
            <person name="Qi Y."/>
            <person name="Settlage R."/>
            <person name="Tojo M."/>
            <person name="Tubio J.M."/>
            <person name="Unger M.F."/>
            <person name="Wang B."/>
            <person name="Vernick K.D."/>
            <person name="Ribeiro J.M."/>
            <person name="James A.A."/>
            <person name="Michel K."/>
            <person name="Riehle M.A."/>
            <person name="Luckhart S."/>
            <person name="Sharakhov I.V."/>
            <person name="Tu Z."/>
        </authorList>
    </citation>
    <scope>NUCLEOTIDE SEQUENCE [LARGE SCALE GENOMIC DNA]</scope>
    <source>
        <strain evidence="5">Indian</strain>
    </source>
</reference>
<evidence type="ECO:0000256" key="2">
    <source>
        <dbReference type="ARBA" id="ARBA00008837"/>
    </source>
</evidence>
<dbReference type="GO" id="GO:0033588">
    <property type="term" value="C:elongator holoenzyme complex"/>
    <property type="evidence" value="ECO:0007669"/>
    <property type="project" value="InterPro"/>
</dbReference>
<evidence type="ECO:0000256" key="3">
    <source>
        <dbReference type="ARBA" id="ARBA00020263"/>
    </source>
</evidence>
<dbReference type="STRING" id="30069.A0A182XVQ5"/>
<accession>A0A182XVQ5</accession>
<protein>
    <recommendedName>
        <fullName evidence="3">Elongator complex protein 6</fullName>
    </recommendedName>
</protein>
<name>A0A182XVQ5_ANOST</name>
<dbReference type="Gene3D" id="3.40.50.300">
    <property type="entry name" value="P-loop containing nucleotide triphosphate hydrolases"/>
    <property type="match status" value="1"/>
</dbReference>
<evidence type="ECO:0000256" key="1">
    <source>
        <dbReference type="ARBA" id="ARBA00005043"/>
    </source>
</evidence>
<dbReference type="InterPro" id="IPR027417">
    <property type="entry name" value="P-loop_NTPase"/>
</dbReference>
<sequence length="255" mass="27958">MVWDILSVCGWPVAGSRDDPPMEPPRVTLLQEQSGVDGSFLLAMLMTNHLKQSADNHVLLVAANHNAAHYTAACQKLTFNTASAIQTGQLCIVDVLAELYASGGSLGSPELLQLINGRISGYDKRNTLIIVDDLTFYSTMHSAGSGENAVIDFIEQLLHTTTAAHHHRMVLKVNASECYERLCTFLIDLADVTVSLGPLPSGSFRELDGILTVHRKQSAYPLMSAVREQSKTLLYKVHDRMVRTYVHGEVGIKNL</sequence>
<dbReference type="VEuPathDB" id="VectorBase:ASTEI00291"/>
<dbReference type="Proteomes" id="UP000076408">
    <property type="component" value="Unassembled WGS sequence"/>
</dbReference>
<dbReference type="PANTHER" id="PTHR16184">
    <property type="entry name" value="ELONGATOR COMPLEX PROTEIN 6"/>
    <property type="match status" value="1"/>
</dbReference>
<dbReference type="VEuPathDB" id="VectorBase:ASTEI20_042675"/>
<comment type="similarity">
    <text evidence="2">Belongs to the ELP6 family.</text>
</comment>
<evidence type="ECO:0000313" key="4">
    <source>
        <dbReference type="EnsemblMetazoa" id="ASTEI00291-PA"/>
    </source>
</evidence>
<dbReference type="OMA" id="NVKIFNP"/>
<dbReference type="EnsemblMetazoa" id="ASTEI00291-RA">
    <property type="protein sequence ID" value="ASTEI00291-PA"/>
    <property type="gene ID" value="ASTEI00291"/>
</dbReference>
<comment type="pathway">
    <text evidence="1">tRNA modification; 5-methoxycarbonylmethyl-2-thiouridine-tRNA biosynthesis.</text>
</comment>
<proteinExistence type="inferred from homology"/>
<dbReference type="PANTHER" id="PTHR16184:SF6">
    <property type="entry name" value="ELONGATOR COMPLEX PROTEIN 6"/>
    <property type="match status" value="1"/>
</dbReference>
<dbReference type="InterPro" id="IPR018627">
    <property type="entry name" value="ELP6"/>
</dbReference>
<dbReference type="GO" id="GO:0002098">
    <property type="term" value="P:tRNA wobble uridine modification"/>
    <property type="evidence" value="ECO:0007669"/>
    <property type="project" value="InterPro"/>
</dbReference>
<dbReference type="AlphaFoldDB" id="A0A182XVQ5"/>
<reference evidence="4" key="2">
    <citation type="submission" date="2020-05" db="UniProtKB">
        <authorList>
            <consortium name="EnsemblMetazoa"/>
        </authorList>
    </citation>
    <scope>IDENTIFICATION</scope>
    <source>
        <strain evidence="4">Indian</strain>
    </source>
</reference>
<evidence type="ECO:0000313" key="5">
    <source>
        <dbReference type="Proteomes" id="UP000076408"/>
    </source>
</evidence>
<dbReference type="UniPathway" id="UPA00988"/>
<dbReference type="VEuPathDB" id="VectorBase:ASTE009944"/>
<keyword evidence="5" id="KW-1185">Reference proteome</keyword>
<organism evidence="4 5">
    <name type="scientific">Anopheles stephensi</name>
    <name type="common">Indo-Pakistan malaria mosquito</name>
    <dbReference type="NCBI Taxonomy" id="30069"/>
    <lineage>
        <taxon>Eukaryota</taxon>
        <taxon>Metazoa</taxon>
        <taxon>Ecdysozoa</taxon>
        <taxon>Arthropoda</taxon>
        <taxon>Hexapoda</taxon>
        <taxon>Insecta</taxon>
        <taxon>Pterygota</taxon>
        <taxon>Neoptera</taxon>
        <taxon>Endopterygota</taxon>
        <taxon>Diptera</taxon>
        <taxon>Nematocera</taxon>
        <taxon>Culicoidea</taxon>
        <taxon>Culicidae</taxon>
        <taxon>Anophelinae</taxon>
        <taxon>Anopheles</taxon>
    </lineage>
</organism>